<keyword evidence="10 14" id="KW-0472">Membrane</keyword>
<evidence type="ECO:0000256" key="11">
    <source>
        <dbReference type="ARBA" id="ARBA00023303"/>
    </source>
</evidence>
<feature type="domain" description="Ion transport" evidence="15">
    <location>
        <begin position="42"/>
        <end position="161"/>
    </location>
</feature>
<evidence type="ECO:0000256" key="3">
    <source>
        <dbReference type="ARBA" id="ARBA00022448"/>
    </source>
</evidence>
<evidence type="ECO:0000256" key="6">
    <source>
        <dbReference type="ARBA" id="ARBA00022882"/>
    </source>
</evidence>
<protein>
    <recommendedName>
        <fullName evidence="2">Voltage-gated hydrogen channel 1</fullName>
    </recommendedName>
    <alternativeName>
        <fullName evidence="12">Hydrogen voltage-gated channel 1</fullName>
    </alternativeName>
</protein>
<dbReference type="GO" id="GO:0030171">
    <property type="term" value="F:voltage-gated proton channel activity"/>
    <property type="evidence" value="ECO:0007669"/>
    <property type="project" value="InterPro"/>
</dbReference>
<keyword evidence="5 14" id="KW-0812">Transmembrane</keyword>
<name>A0A8H3ELA6_9LECA</name>
<feature type="transmembrane region" description="Helical" evidence="14">
    <location>
        <begin position="115"/>
        <end position="135"/>
    </location>
</feature>
<evidence type="ECO:0000256" key="9">
    <source>
        <dbReference type="ARBA" id="ARBA00023065"/>
    </source>
</evidence>
<keyword evidence="9" id="KW-0406">Ion transport</keyword>
<keyword evidence="7 14" id="KW-1133">Transmembrane helix</keyword>
<proteinExistence type="predicted"/>
<dbReference type="InterPro" id="IPR027359">
    <property type="entry name" value="Volt_channel_dom_sf"/>
</dbReference>
<evidence type="ECO:0000256" key="2">
    <source>
        <dbReference type="ARBA" id="ARBA00015897"/>
    </source>
</evidence>
<dbReference type="PANTHER" id="PTHR46480:SF1">
    <property type="entry name" value="VOLTAGE-GATED HYDROGEN CHANNEL 1"/>
    <property type="match status" value="1"/>
</dbReference>
<sequence>MAEPEQQSLLARQETGIVSTPDSSNIRSRIQRFLGSSYGHYTILFLVGVDTIGIFATFLIELYLCEHECNKVSDKYTKLHEVQRGLEIISLVFSCLFMLELFASVFAFGISYFKSWFHCMDAIVIVLAFVIDVALQGVLEEVGSAVVILRLWRVFKIVDEFSAGAQDQMDGLQERIHELEEENRALRKRIPYESSAVSESQQD</sequence>
<feature type="transmembrane region" description="Helical" evidence="14">
    <location>
        <begin position="85"/>
        <end position="109"/>
    </location>
</feature>
<organism evidence="16 17">
    <name type="scientific">Gomphillus americanus</name>
    <dbReference type="NCBI Taxonomy" id="1940652"/>
    <lineage>
        <taxon>Eukaryota</taxon>
        <taxon>Fungi</taxon>
        <taxon>Dikarya</taxon>
        <taxon>Ascomycota</taxon>
        <taxon>Pezizomycotina</taxon>
        <taxon>Lecanoromycetes</taxon>
        <taxon>OSLEUM clade</taxon>
        <taxon>Ostropomycetidae</taxon>
        <taxon>Ostropales</taxon>
        <taxon>Graphidaceae</taxon>
        <taxon>Gomphilloideae</taxon>
        <taxon>Gomphillus</taxon>
    </lineage>
</organism>
<evidence type="ECO:0000256" key="10">
    <source>
        <dbReference type="ARBA" id="ARBA00023136"/>
    </source>
</evidence>
<keyword evidence="6" id="KW-0851">Voltage-gated channel</keyword>
<dbReference type="PANTHER" id="PTHR46480">
    <property type="entry name" value="F20B24.22"/>
    <property type="match status" value="1"/>
</dbReference>
<keyword evidence="4" id="KW-1003">Cell membrane</keyword>
<keyword evidence="11" id="KW-0407">Ion channel</keyword>
<feature type="coiled-coil region" evidence="13">
    <location>
        <begin position="162"/>
        <end position="189"/>
    </location>
</feature>
<dbReference type="GO" id="GO:0034702">
    <property type="term" value="C:monoatomic ion channel complex"/>
    <property type="evidence" value="ECO:0007669"/>
    <property type="project" value="UniProtKB-KW"/>
</dbReference>
<evidence type="ECO:0000256" key="12">
    <source>
        <dbReference type="ARBA" id="ARBA00031989"/>
    </source>
</evidence>
<dbReference type="GO" id="GO:0005886">
    <property type="term" value="C:plasma membrane"/>
    <property type="evidence" value="ECO:0007669"/>
    <property type="project" value="UniProtKB-SubCell"/>
</dbReference>
<gene>
    <name evidence="16" type="ORF">GOMPHAMPRED_005077</name>
</gene>
<comment type="caution">
    <text evidence="16">The sequence shown here is derived from an EMBL/GenBank/DDBJ whole genome shotgun (WGS) entry which is preliminary data.</text>
</comment>
<dbReference type="OrthoDB" id="427456at2759"/>
<evidence type="ECO:0000313" key="16">
    <source>
        <dbReference type="EMBL" id="CAF9907319.1"/>
    </source>
</evidence>
<dbReference type="Gene3D" id="1.20.120.350">
    <property type="entry name" value="Voltage-gated potassium channels. Chain C"/>
    <property type="match status" value="1"/>
</dbReference>
<dbReference type="Proteomes" id="UP000664169">
    <property type="component" value="Unassembled WGS sequence"/>
</dbReference>
<evidence type="ECO:0000256" key="1">
    <source>
        <dbReference type="ARBA" id="ARBA00004651"/>
    </source>
</evidence>
<evidence type="ECO:0000259" key="15">
    <source>
        <dbReference type="Pfam" id="PF00520"/>
    </source>
</evidence>
<accession>A0A8H3ELA6</accession>
<comment type="subcellular location">
    <subcellularLocation>
        <location evidence="1">Cell membrane</location>
        <topology evidence="1">Multi-pass membrane protein</topology>
    </subcellularLocation>
</comment>
<keyword evidence="3" id="KW-0813">Transport</keyword>
<dbReference type="AlphaFoldDB" id="A0A8H3ELA6"/>
<dbReference type="InterPro" id="IPR031846">
    <property type="entry name" value="Hvcn1"/>
</dbReference>
<evidence type="ECO:0000256" key="4">
    <source>
        <dbReference type="ARBA" id="ARBA00022475"/>
    </source>
</evidence>
<dbReference type="EMBL" id="CAJPDQ010000003">
    <property type="protein sequence ID" value="CAF9907319.1"/>
    <property type="molecule type" value="Genomic_DNA"/>
</dbReference>
<evidence type="ECO:0000256" key="5">
    <source>
        <dbReference type="ARBA" id="ARBA00022692"/>
    </source>
</evidence>
<dbReference type="Pfam" id="PF00520">
    <property type="entry name" value="Ion_trans"/>
    <property type="match status" value="1"/>
</dbReference>
<evidence type="ECO:0000256" key="8">
    <source>
        <dbReference type="ARBA" id="ARBA00023054"/>
    </source>
</evidence>
<evidence type="ECO:0000256" key="13">
    <source>
        <dbReference type="SAM" id="Coils"/>
    </source>
</evidence>
<dbReference type="InterPro" id="IPR005821">
    <property type="entry name" value="Ion_trans_dom"/>
</dbReference>
<keyword evidence="8 13" id="KW-0175">Coiled coil</keyword>
<keyword evidence="17" id="KW-1185">Reference proteome</keyword>
<evidence type="ECO:0000313" key="17">
    <source>
        <dbReference type="Proteomes" id="UP000664169"/>
    </source>
</evidence>
<feature type="transmembrane region" description="Helical" evidence="14">
    <location>
        <begin position="41"/>
        <end position="64"/>
    </location>
</feature>
<reference evidence="16" key="1">
    <citation type="submission" date="2021-03" db="EMBL/GenBank/DDBJ databases">
        <authorList>
            <person name="Tagirdzhanova G."/>
        </authorList>
    </citation>
    <scope>NUCLEOTIDE SEQUENCE</scope>
</reference>
<evidence type="ECO:0000256" key="7">
    <source>
        <dbReference type="ARBA" id="ARBA00022989"/>
    </source>
</evidence>
<evidence type="ECO:0000256" key="14">
    <source>
        <dbReference type="SAM" id="Phobius"/>
    </source>
</evidence>